<comment type="similarity">
    <text evidence="6">Belongs to the TVP38/TMEM64 family.</text>
</comment>
<dbReference type="RefSeq" id="WP_264774657.1">
    <property type="nucleotide sequence ID" value="NZ_AP026560.1"/>
</dbReference>
<evidence type="ECO:0000256" key="2">
    <source>
        <dbReference type="ARBA" id="ARBA00022475"/>
    </source>
</evidence>
<name>A0ABM8ADT2_9DEIO</name>
<sequence>MRRYWAVLGGLVAFFLALFLVVEALGVPLLTDPSPYLRGGGVTAGLVGVALLVVDVLLPVPSSLVMIGHGALFGVWLGTLLSLFGSVGAALLGFAIGRRGGPWLARVVPPEGRERSEALLRRWGLLAIVVTRPVPLLAETVAVLAGASPLGWPQVALAAALGALPSALLYALAGATASGIGTVWVFVAVGLIAACFWLVGRRLERSLVWRARQPR</sequence>
<evidence type="ECO:0000256" key="4">
    <source>
        <dbReference type="ARBA" id="ARBA00022989"/>
    </source>
</evidence>
<evidence type="ECO:0000256" key="3">
    <source>
        <dbReference type="ARBA" id="ARBA00022692"/>
    </source>
</evidence>
<dbReference type="InterPro" id="IPR015414">
    <property type="entry name" value="TMEM64"/>
</dbReference>
<organism evidence="8 9">
    <name type="scientific">Deinococcus aetherius</name>
    <dbReference type="NCBI Taxonomy" id="200252"/>
    <lineage>
        <taxon>Bacteria</taxon>
        <taxon>Thermotogati</taxon>
        <taxon>Deinococcota</taxon>
        <taxon>Deinococci</taxon>
        <taxon>Deinococcales</taxon>
        <taxon>Deinococcaceae</taxon>
        <taxon>Deinococcus</taxon>
    </lineage>
</organism>
<proteinExistence type="inferred from homology"/>
<evidence type="ECO:0000259" key="7">
    <source>
        <dbReference type="Pfam" id="PF09335"/>
    </source>
</evidence>
<feature type="domain" description="VTT" evidence="7">
    <location>
        <begin position="60"/>
        <end position="175"/>
    </location>
</feature>
<keyword evidence="3 6" id="KW-0812">Transmembrane</keyword>
<feature type="transmembrane region" description="Helical" evidence="6">
    <location>
        <begin position="36"/>
        <end position="58"/>
    </location>
</feature>
<evidence type="ECO:0000256" key="5">
    <source>
        <dbReference type="ARBA" id="ARBA00023136"/>
    </source>
</evidence>
<dbReference type="Proteomes" id="UP001064971">
    <property type="component" value="Chromosome"/>
</dbReference>
<dbReference type="PANTHER" id="PTHR12677">
    <property type="entry name" value="GOLGI APPARATUS MEMBRANE PROTEIN TVP38-RELATED"/>
    <property type="match status" value="1"/>
</dbReference>
<dbReference type="EMBL" id="AP026560">
    <property type="protein sequence ID" value="BDP41938.1"/>
    <property type="molecule type" value="Genomic_DNA"/>
</dbReference>
<keyword evidence="2 6" id="KW-1003">Cell membrane</keyword>
<dbReference type="Pfam" id="PF09335">
    <property type="entry name" value="VTT_dom"/>
    <property type="match status" value="1"/>
</dbReference>
<evidence type="ECO:0000256" key="1">
    <source>
        <dbReference type="ARBA" id="ARBA00004651"/>
    </source>
</evidence>
<reference evidence="8" key="1">
    <citation type="submission" date="2022-07" db="EMBL/GenBank/DDBJ databases">
        <title>Complete Genome Sequence of the Radioresistant Bacterium Deinococcus aetherius ST0316, Isolated from the Air Dust collected in Lower Stratosphere above Japan.</title>
        <authorList>
            <person name="Satoh K."/>
            <person name="Hagiwara K."/>
            <person name="Katsumata K."/>
            <person name="Kubo A."/>
            <person name="Yokobori S."/>
            <person name="Yamagishi A."/>
            <person name="Oono Y."/>
            <person name="Narumi I."/>
        </authorList>
    </citation>
    <scope>NUCLEOTIDE SEQUENCE</scope>
    <source>
        <strain evidence="8">ST0316</strain>
    </source>
</reference>
<comment type="subcellular location">
    <subcellularLocation>
        <location evidence="1 6">Cell membrane</location>
        <topology evidence="1 6">Multi-pass membrane protein</topology>
    </subcellularLocation>
</comment>
<gene>
    <name evidence="8" type="ORF">DAETH_19070</name>
</gene>
<keyword evidence="5 6" id="KW-0472">Membrane</keyword>
<protein>
    <recommendedName>
        <fullName evidence="6">TVP38/TMEM64 family membrane protein</fullName>
    </recommendedName>
</protein>
<feature type="transmembrane region" description="Helical" evidence="6">
    <location>
        <begin position="70"/>
        <end position="96"/>
    </location>
</feature>
<keyword evidence="4 6" id="KW-1133">Transmembrane helix</keyword>
<dbReference type="InterPro" id="IPR032816">
    <property type="entry name" value="VTT_dom"/>
</dbReference>
<evidence type="ECO:0000313" key="8">
    <source>
        <dbReference type="EMBL" id="BDP41938.1"/>
    </source>
</evidence>
<feature type="transmembrane region" description="Helical" evidence="6">
    <location>
        <begin position="179"/>
        <end position="200"/>
    </location>
</feature>
<dbReference type="PANTHER" id="PTHR12677:SF59">
    <property type="entry name" value="GOLGI APPARATUS MEMBRANE PROTEIN TVP38-RELATED"/>
    <property type="match status" value="1"/>
</dbReference>
<accession>A0ABM8ADT2</accession>
<evidence type="ECO:0000313" key="9">
    <source>
        <dbReference type="Proteomes" id="UP001064971"/>
    </source>
</evidence>
<comment type="caution">
    <text evidence="6">Lacks conserved residue(s) required for the propagation of feature annotation.</text>
</comment>
<keyword evidence="9" id="KW-1185">Reference proteome</keyword>
<evidence type="ECO:0000256" key="6">
    <source>
        <dbReference type="RuleBase" id="RU366058"/>
    </source>
</evidence>